<evidence type="ECO:0000313" key="1">
    <source>
        <dbReference type="EMBL" id="KAJ1608382.1"/>
    </source>
</evidence>
<comment type="caution">
    <text evidence="1">The sequence shown here is derived from an EMBL/GenBank/DDBJ whole genome shotgun (WGS) entry which is preliminary data.</text>
</comment>
<dbReference type="OrthoDB" id="2365600at2759"/>
<dbReference type="AlphaFoldDB" id="A0A9D5HV62"/>
<dbReference type="EMBL" id="JAPCXC010000044">
    <property type="protein sequence ID" value="KAJ1608382.1"/>
    <property type="molecule type" value="Genomic_DNA"/>
</dbReference>
<reference evidence="1" key="1">
    <citation type="submission" date="2022-10" db="EMBL/GenBank/DDBJ databases">
        <title>Adaptive evolution leads to modifications in subtelomeric GC content in a zoonotic Cryptosporidium species.</title>
        <authorList>
            <person name="Li J."/>
            <person name="Feng Y."/>
            <person name="Xiao L."/>
        </authorList>
    </citation>
    <scope>NUCLEOTIDE SEQUENCE</scope>
    <source>
        <strain evidence="1">33844</strain>
    </source>
</reference>
<dbReference type="Gene3D" id="3.40.390.10">
    <property type="entry name" value="Collagenase (Catalytic Domain)"/>
    <property type="match status" value="1"/>
</dbReference>
<dbReference type="GO" id="GO:0008237">
    <property type="term" value="F:metallopeptidase activity"/>
    <property type="evidence" value="ECO:0007669"/>
    <property type="project" value="InterPro"/>
</dbReference>
<gene>
    <name evidence="1" type="ORF">OJ253_1976</name>
</gene>
<dbReference type="InterPro" id="IPR024079">
    <property type="entry name" value="MetalloPept_cat_dom_sf"/>
</dbReference>
<proteinExistence type="predicted"/>
<name>A0A9D5HV62_9CRYT</name>
<accession>A0A9D5HV62</accession>
<organism evidence="1">
    <name type="scientific">Cryptosporidium canis</name>
    <dbReference type="NCBI Taxonomy" id="195482"/>
    <lineage>
        <taxon>Eukaryota</taxon>
        <taxon>Sar</taxon>
        <taxon>Alveolata</taxon>
        <taxon>Apicomplexa</taxon>
        <taxon>Conoidasida</taxon>
        <taxon>Coccidia</taxon>
        <taxon>Eucoccidiorida</taxon>
        <taxon>Eimeriorina</taxon>
        <taxon>Cryptosporidiidae</taxon>
        <taxon>Cryptosporidium</taxon>
    </lineage>
</organism>
<dbReference type="Proteomes" id="UP001067231">
    <property type="component" value="Unassembled WGS sequence"/>
</dbReference>
<sequence>MILLSLIGAYEPILNPDNLKFIVQNIGTLTGKEVRFIKDSDSNLKTTLKGRYISGSNPELICRKYATERSEVGIHQQISTCSMLEILFKIKNRLISENNIKRINSDFFLIGITCLDIFPTENHEYVFGQSDPEKGIAIISAFRLCKKNESLTNSRILKMFNVYYMLNK</sequence>
<protein>
    <submittedName>
        <fullName evidence="1">Uncharacterized protein</fullName>
    </submittedName>
</protein>